<feature type="domain" description="Sporulation stage II protein D amidase enhancer LytB N-terminal" evidence="2">
    <location>
        <begin position="404"/>
        <end position="496"/>
    </location>
</feature>
<dbReference type="Proteomes" id="UP001157091">
    <property type="component" value="Unassembled WGS sequence"/>
</dbReference>
<feature type="chain" id="PRO_5047244096" description="Sporulation stage II protein D amidase enhancer LytB N-terminal domain-containing protein" evidence="1">
    <location>
        <begin position="38"/>
        <end position="629"/>
    </location>
</feature>
<name>A0ABQ6I2Z9_9MICO</name>
<sequence>MGILGRIRDVAVMTGLSGALAAGLTLGLAGLAAPAQAATTTITLTGPSSAYQGVSTKLTATWKVGGKAHAGTVTVQQRVNGVWYLLGTTKTSSKGTGTISVKPHATAVFRAKTSSGAYSATKTLTIKAPYAVQAKAGTSTITKGKSTTISATYTYRGAKVSSTTATLQRKSGSTWVKQASVKISKGAGTATVKPSTTTSYRYVVSGKATSGTVKVTVRTTAPKAPSSFTAKGSGYGHGVGMSQYGAYDMALAGNSSSTILKTYYKGTTPKSVTTPTSIAVQVWGPEPYGYAAGRYSDTAKSTTVHVDTGTWRLRSSKGTTLYEGKAPITVTIGVSGSKVTASFGVTSGSKTVTKKYTDSTLRIHWSGTTYYKSTSTKAVATVKGAQGSYRNGRFTITNIGGHPNIVNDLRLNTEYLYGIAEMPSSWGAGKGKSALAAQAVVARSYALTKLGSTNPKCRCNVVDDVRDQNFTGWKKQDEGTNGYYGKLWVAAVDTTVSSTTQATALTYGGKVVATHYYSSSGGRTASSQDVWVAKVPYEQSVADSWSLKAPGNSYASWTRSVSQATAKKVFGLPDVKSISVSSTYSSGQMKTLTATSTSGKKASITGKAETLRAKFGFPAAWVSSFTAKS</sequence>
<organism evidence="3 4">
    <name type="scientific">Luteimicrobium album</name>
    <dbReference type="NCBI Taxonomy" id="1054550"/>
    <lineage>
        <taxon>Bacteria</taxon>
        <taxon>Bacillati</taxon>
        <taxon>Actinomycetota</taxon>
        <taxon>Actinomycetes</taxon>
        <taxon>Micrococcales</taxon>
        <taxon>Luteimicrobium</taxon>
    </lineage>
</organism>
<gene>
    <name evidence="3" type="ORF">GCM10025864_29090</name>
</gene>
<comment type="caution">
    <text evidence="3">The sequence shown here is derived from an EMBL/GenBank/DDBJ whole genome shotgun (WGS) entry which is preliminary data.</text>
</comment>
<evidence type="ECO:0000256" key="1">
    <source>
        <dbReference type="SAM" id="SignalP"/>
    </source>
</evidence>
<dbReference type="InterPro" id="IPR013486">
    <property type="entry name" value="SpoIID/LytB"/>
</dbReference>
<accession>A0ABQ6I2Z9</accession>
<dbReference type="EMBL" id="BSUK01000001">
    <property type="protein sequence ID" value="GMA25150.1"/>
    <property type="molecule type" value="Genomic_DNA"/>
</dbReference>
<dbReference type="Pfam" id="PF08486">
    <property type="entry name" value="SpoIID"/>
    <property type="match status" value="1"/>
</dbReference>
<keyword evidence="4" id="KW-1185">Reference proteome</keyword>
<protein>
    <recommendedName>
        <fullName evidence="2">Sporulation stage II protein D amidase enhancer LytB N-terminal domain-containing protein</fullName>
    </recommendedName>
</protein>
<proteinExistence type="predicted"/>
<reference evidence="4" key="1">
    <citation type="journal article" date="2019" name="Int. J. Syst. Evol. Microbiol.">
        <title>The Global Catalogue of Microorganisms (GCM) 10K type strain sequencing project: providing services to taxonomists for standard genome sequencing and annotation.</title>
        <authorList>
            <consortium name="The Broad Institute Genomics Platform"/>
            <consortium name="The Broad Institute Genome Sequencing Center for Infectious Disease"/>
            <person name="Wu L."/>
            <person name="Ma J."/>
        </authorList>
    </citation>
    <scope>NUCLEOTIDE SEQUENCE [LARGE SCALE GENOMIC DNA]</scope>
    <source>
        <strain evidence="4">NBRC 106348</strain>
    </source>
</reference>
<evidence type="ECO:0000313" key="4">
    <source>
        <dbReference type="Proteomes" id="UP001157091"/>
    </source>
</evidence>
<dbReference type="NCBIfam" id="TIGR02669">
    <property type="entry name" value="SpoIID_LytB"/>
    <property type="match status" value="1"/>
</dbReference>
<evidence type="ECO:0000313" key="3">
    <source>
        <dbReference type="EMBL" id="GMA25150.1"/>
    </source>
</evidence>
<evidence type="ECO:0000259" key="2">
    <source>
        <dbReference type="Pfam" id="PF08486"/>
    </source>
</evidence>
<feature type="signal peptide" evidence="1">
    <location>
        <begin position="1"/>
        <end position="37"/>
    </location>
</feature>
<dbReference type="InterPro" id="IPR013693">
    <property type="entry name" value="SpoIID/LytB_N"/>
</dbReference>
<keyword evidence="1" id="KW-0732">Signal</keyword>